<reference evidence="2 3" key="1">
    <citation type="submission" date="2016-10" db="EMBL/GenBank/DDBJ databases">
        <authorList>
            <person name="de Groot N.N."/>
        </authorList>
    </citation>
    <scope>NUCLEOTIDE SEQUENCE [LARGE SCALE GENOMIC DNA]</scope>
    <source>
        <strain evidence="2 3">CGMCC 1.7659</strain>
    </source>
</reference>
<evidence type="ECO:0000256" key="1">
    <source>
        <dbReference type="SAM" id="SignalP"/>
    </source>
</evidence>
<dbReference type="EMBL" id="FOVF01000045">
    <property type="protein sequence ID" value="SFN67139.1"/>
    <property type="molecule type" value="Genomic_DNA"/>
</dbReference>
<dbReference type="Pfam" id="PF03923">
    <property type="entry name" value="Lipoprotein_16"/>
    <property type="match status" value="1"/>
</dbReference>
<dbReference type="PROSITE" id="PS51257">
    <property type="entry name" value="PROKAR_LIPOPROTEIN"/>
    <property type="match status" value="1"/>
</dbReference>
<organism evidence="2 3">
    <name type="scientific">Dokdonella immobilis</name>
    <dbReference type="NCBI Taxonomy" id="578942"/>
    <lineage>
        <taxon>Bacteria</taxon>
        <taxon>Pseudomonadati</taxon>
        <taxon>Pseudomonadota</taxon>
        <taxon>Gammaproteobacteria</taxon>
        <taxon>Lysobacterales</taxon>
        <taxon>Rhodanobacteraceae</taxon>
        <taxon>Dokdonella</taxon>
    </lineage>
</organism>
<keyword evidence="2" id="KW-0449">Lipoprotein</keyword>
<feature type="chain" id="PRO_5011441963" evidence="1">
    <location>
        <begin position="20"/>
        <end position="213"/>
    </location>
</feature>
<dbReference type="RefSeq" id="WP_175498198.1">
    <property type="nucleotide sequence ID" value="NZ_FOVF01000045.1"/>
</dbReference>
<sequence length="213" mass="23161">MNSKIGLLLVAALVMCGCATNRGSMSLNVTPASVTTTAGTPVFIDEVHDNRVFEDKPSDPSVPSLKGGSATTDSAEVKAKAIARKRNGFGRAMGDILLEGNQTVVDVMRDLLRQSFSAAGYTVVDDRSKLGNSGIEVDADIEKFWAWFTPGMWSVTMESKIETTLHVTHDGESKTVDIRAYGKNNGQSGREGNWIEAYRRGFEDYKAKLDEAF</sequence>
<dbReference type="AlphaFoldDB" id="A0A1I5AY39"/>
<evidence type="ECO:0000313" key="3">
    <source>
        <dbReference type="Proteomes" id="UP000198575"/>
    </source>
</evidence>
<keyword evidence="1" id="KW-0732">Signal</keyword>
<name>A0A1I5AY39_9GAMM</name>
<protein>
    <submittedName>
        <fullName evidence="2">Uncharacterized lipoprotein</fullName>
    </submittedName>
</protein>
<accession>A0A1I5AY39</accession>
<keyword evidence="3" id="KW-1185">Reference proteome</keyword>
<gene>
    <name evidence="2" type="ORF">SAMN05216289_14513</name>
</gene>
<dbReference type="Proteomes" id="UP000198575">
    <property type="component" value="Unassembled WGS sequence"/>
</dbReference>
<feature type="signal peptide" evidence="1">
    <location>
        <begin position="1"/>
        <end position="19"/>
    </location>
</feature>
<dbReference type="InterPro" id="IPR005619">
    <property type="entry name" value="Uncharacterised_YajG"/>
</dbReference>
<evidence type="ECO:0000313" key="2">
    <source>
        <dbReference type="EMBL" id="SFN67139.1"/>
    </source>
</evidence>
<proteinExistence type="predicted"/>